<keyword evidence="1" id="KW-1133">Transmembrane helix</keyword>
<proteinExistence type="predicted"/>
<reference evidence="3" key="3">
    <citation type="submission" date="2015-04" db="UniProtKB">
        <authorList>
            <consortium name="EnsemblPlants"/>
        </authorList>
    </citation>
    <scope>IDENTIFICATION</scope>
    <source>
        <strain evidence="3">cv. Jemalong A17</strain>
    </source>
</reference>
<keyword evidence="1 2" id="KW-0812">Transmembrane</keyword>
<gene>
    <name evidence="2" type="ordered locus">MTR_6g005400</name>
</gene>
<dbReference type="PaxDb" id="3880-AES74390"/>
<keyword evidence="1" id="KW-0472">Membrane</keyword>
<evidence type="ECO:0000313" key="3">
    <source>
        <dbReference type="EnsemblPlants" id="AES74390"/>
    </source>
</evidence>
<dbReference type="HOGENOM" id="CLU_2641882_0_0_1"/>
<sequence length="77" mass="8798">MNNLLYDTKYVNFQLVLLLFLCISFSSLLSTQSQNSWVGPDDAVIIVDYGSNRNEANLIVVETPEEVKGRPKWVEDF</sequence>
<evidence type="ECO:0000313" key="4">
    <source>
        <dbReference type="Proteomes" id="UP000002051"/>
    </source>
</evidence>
<organism evidence="2 4">
    <name type="scientific">Medicago truncatula</name>
    <name type="common">Barrel medic</name>
    <name type="synonym">Medicago tribuloides</name>
    <dbReference type="NCBI Taxonomy" id="3880"/>
    <lineage>
        <taxon>Eukaryota</taxon>
        <taxon>Viridiplantae</taxon>
        <taxon>Streptophyta</taxon>
        <taxon>Embryophyta</taxon>
        <taxon>Tracheophyta</taxon>
        <taxon>Spermatophyta</taxon>
        <taxon>Magnoliopsida</taxon>
        <taxon>eudicotyledons</taxon>
        <taxon>Gunneridae</taxon>
        <taxon>Pentapetalae</taxon>
        <taxon>rosids</taxon>
        <taxon>fabids</taxon>
        <taxon>Fabales</taxon>
        <taxon>Fabaceae</taxon>
        <taxon>Papilionoideae</taxon>
        <taxon>50 kb inversion clade</taxon>
        <taxon>NPAAA clade</taxon>
        <taxon>Hologalegina</taxon>
        <taxon>IRL clade</taxon>
        <taxon>Trifolieae</taxon>
        <taxon>Medicago</taxon>
    </lineage>
</organism>
<accession>G7KHH8</accession>
<reference evidence="2 4" key="1">
    <citation type="journal article" date="2011" name="Nature">
        <title>The Medicago genome provides insight into the evolution of rhizobial symbioses.</title>
        <authorList>
            <person name="Young N.D."/>
            <person name="Debelle F."/>
            <person name="Oldroyd G.E."/>
            <person name="Geurts R."/>
            <person name="Cannon S.B."/>
            <person name="Udvardi M.K."/>
            <person name="Benedito V.A."/>
            <person name="Mayer K.F."/>
            <person name="Gouzy J."/>
            <person name="Schoof H."/>
            <person name="Van de Peer Y."/>
            <person name="Proost S."/>
            <person name="Cook D.R."/>
            <person name="Meyers B.C."/>
            <person name="Spannagl M."/>
            <person name="Cheung F."/>
            <person name="De Mita S."/>
            <person name="Krishnakumar V."/>
            <person name="Gundlach H."/>
            <person name="Zhou S."/>
            <person name="Mudge J."/>
            <person name="Bharti A.K."/>
            <person name="Murray J.D."/>
            <person name="Naoumkina M.A."/>
            <person name="Rosen B."/>
            <person name="Silverstein K.A."/>
            <person name="Tang H."/>
            <person name="Rombauts S."/>
            <person name="Zhao P.X."/>
            <person name="Zhou P."/>
            <person name="Barbe V."/>
            <person name="Bardou P."/>
            <person name="Bechner M."/>
            <person name="Bellec A."/>
            <person name="Berger A."/>
            <person name="Berges H."/>
            <person name="Bidwell S."/>
            <person name="Bisseling T."/>
            <person name="Choisne N."/>
            <person name="Couloux A."/>
            <person name="Denny R."/>
            <person name="Deshpande S."/>
            <person name="Dai X."/>
            <person name="Doyle J.J."/>
            <person name="Dudez A.M."/>
            <person name="Farmer A.D."/>
            <person name="Fouteau S."/>
            <person name="Franken C."/>
            <person name="Gibelin C."/>
            <person name="Gish J."/>
            <person name="Goldstein S."/>
            <person name="Gonzalez A.J."/>
            <person name="Green P.J."/>
            <person name="Hallab A."/>
            <person name="Hartog M."/>
            <person name="Hua A."/>
            <person name="Humphray S.J."/>
            <person name="Jeong D.H."/>
            <person name="Jing Y."/>
            <person name="Jocker A."/>
            <person name="Kenton S.M."/>
            <person name="Kim D.J."/>
            <person name="Klee K."/>
            <person name="Lai H."/>
            <person name="Lang C."/>
            <person name="Lin S."/>
            <person name="Macmil S.L."/>
            <person name="Magdelenat G."/>
            <person name="Matthews L."/>
            <person name="McCorrison J."/>
            <person name="Monaghan E.L."/>
            <person name="Mun J.H."/>
            <person name="Najar F.Z."/>
            <person name="Nicholson C."/>
            <person name="Noirot C."/>
            <person name="O'Bleness M."/>
            <person name="Paule C.R."/>
            <person name="Poulain J."/>
            <person name="Prion F."/>
            <person name="Qin B."/>
            <person name="Qu C."/>
            <person name="Retzel E.F."/>
            <person name="Riddle C."/>
            <person name="Sallet E."/>
            <person name="Samain S."/>
            <person name="Samson N."/>
            <person name="Sanders I."/>
            <person name="Saurat O."/>
            <person name="Scarpelli C."/>
            <person name="Schiex T."/>
            <person name="Segurens B."/>
            <person name="Severin A.J."/>
            <person name="Sherrier D.J."/>
            <person name="Shi R."/>
            <person name="Sims S."/>
            <person name="Singer S.R."/>
            <person name="Sinharoy S."/>
            <person name="Sterck L."/>
            <person name="Viollet A."/>
            <person name="Wang B.B."/>
            <person name="Wang K."/>
            <person name="Wang M."/>
            <person name="Wang X."/>
            <person name="Warfsmann J."/>
            <person name="Weissenbach J."/>
            <person name="White D.D."/>
            <person name="White J.D."/>
            <person name="Wiley G.B."/>
            <person name="Wincker P."/>
            <person name="Xing Y."/>
            <person name="Yang L."/>
            <person name="Yao Z."/>
            <person name="Ying F."/>
            <person name="Zhai J."/>
            <person name="Zhou L."/>
            <person name="Zuber A."/>
            <person name="Denarie J."/>
            <person name="Dixon R.A."/>
            <person name="May G.D."/>
            <person name="Schwartz D.C."/>
            <person name="Rogers J."/>
            <person name="Quetier F."/>
            <person name="Town C.D."/>
            <person name="Roe B.A."/>
        </authorList>
    </citation>
    <scope>NUCLEOTIDE SEQUENCE [LARGE SCALE GENOMIC DNA]</scope>
    <source>
        <strain evidence="2">A17</strain>
        <strain evidence="3 4">cv. Jemalong A17</strain>
    </source>
</reference>
<feature type="transmembrane region" description="Helical" evidence="1">
    <location>
        <begin position="12"/>
        <end position="29"/>
    </location>
</feature>
<name>G7KHH8_MEDTR</name>
<reference evidence="2 4" key="2">
    <citation type="journal article" date="2014" name="BMC Genomics">
        <title>An improved genome release (version Mt4.0) for the model legume Medicago truncatula.</title>
        <authorList>
            <person name="Tang H."/>
            <person name="Krishnakumar V."/>
            <person name="Bidwell S."/>
            <person name="Rosen B."/>
            <person name="Chan A."/>
            <person name="Zhou S."/>
            <person name="Gentzbittel L."/>
            <person name="Childs K.L."/>
            <person name="Yandell M."/>
            <person name="Gundlach H."/>
            <person name="Mayer K.F."/>
            <person name="Schwartz D.C."/>
            <person name="Town C.D."/>
        </authorList>
    </citation>
    <scope>GENOME REANNOTATION</scope>
    <source>
        <strain evidence="3 4">cv. Jemalong A17</strain>
    </source>
</reference>
<dbReference type="EMBL" id="CM001222">
    <property type="protein sequence ID" value="AES74390.1"/>
    <property type="molecule type" value="Genomic_DNA"/>
</dbReference>
<dbReference type="AlphaFoldDB" id="G7KHH8"/>
<evidence type="ECO:0000256" key="1">
    <source>
        <dbReference type="SAM" id="Phobius"/>
    </source>
</evidence>
<dbReference type="EnsemblPlants" id="AES74390">
    <property type="protein sequence ID" value="AES74390"/>
    <property type="gene ID" value="MTR_6g005400"/>
</dbReference>
<keyword evidence="4" id="KW-1185">Reference proteome</keyword>
<protein>
    <submittedName>
        <fullName evidence="2">Transmembrane protein, putative</fullName>
    </submittedName>
</protein>
<dbReference type="Proteomes" id="UP000002051">
    <property type="component" value="Chromosome 6"/>
</dbReference>
<evidence type="ECO:0000313" key="2">
    <source>
        <dbReference type="EMBL" id="AES74390.1"/>
    </source>
</evidence>